<proteinExistence type="predicted"/>
<sequence>MAAVDFQHQENPPTWAGINPTILGTDGQRQTSFATQSALAESDGNAIETLLLTAHINMDLVNHPEPLTTEPSTSLVRLGTDACKSIINSILHYKDYD</sequence>
<comment type="caution">
    <text evidence="1">The sequence shown here is derived from an EMBL/GenBank/DDBJ whole genome shotgun (WGS) entry which is preliminary data.</text>
</comment>
<keyword evidence="2" id="KW-1185">Reference proteome</keyword>
<dbReference type="AlphaFoldDB" id="A0A8X6T7A4"/>
<dbReference type="EMBL" id="BMAU01021355">
    <property type="protein sequence ID" value="GFY20403.1"/>
    <property type="molecule type" value="Genomic_DNA"/>
</dbReference>
<evidence type="ECO:0000313" key="1">
    <source>
        <dbReference type="EMBL" id="GFY20403.1"/>
    </source>
</evidence>
<accession>A0A8X6T7A4</accession>
<organism evidence="1 2">
    <name type="scientific">Trichonephila clavipes</name>
    <name type="common">Golden silk orbweaver</name>
    <name type="synonym">Nephila clavipes</name>
    <dbReference type="NCBI Taxonomy" id="2585209"/>
    <lineage>
        <taxon>Eukaryota</taxon>
        <taxon>Metazoa</taxon>
        <taxon>Ecdysozoa</taxon>
        <taxon>Arthropoda</taxon>
        <taxon>Chelicerata</taxon>
        <taxon>Arachnida</taxon>
        <taxon>Araneae</taxon>
        <taxon>Araneomorphae</taxon>
        <taxon>Entelegynae</taxon>
        <taxon>Araneoidea</taxon>
        <taxon>Nephilidae</taxon>
        <taxon>Trichonephila</taxon>
    </lineage>
</organism>
<name>A0A8X6T7A4_TRICX</name>
<reference evidence="1" key="1">
    <citation type="submission" date="2020-08" db="EMBL/GenBank/DDBJ databases">
        <title>Multicomponent nature underlies the extraordinary mechanical properties of spider dragline silk.</title>
        <authorList>
            <person name="Kono N."/>
            <person name="Nakamura H."/>
            <person name="Mori M."/>
            <person name="Yoshida Y."/>
            <person name="Ohtoshi R."/>
            <person name="Malay A.D."/>
            <person name="Moran D.A.P."/>
            <person name="Tomita M."/>
            <person name="Numata K."/>
            <person name="Arakawa K."/>
        </authorList>
    </citation>
    <scope>NUCLEOTIDE SEQUENCE</scope>
</reference>
<gene>
    <name evidence="1" type="primary">NCL1_24380</name>
    <name evidence="1" type="ORF">TNCV_210351</name>
</gene>
<evidence type="ECO:0000313" key="2">
    <source>
        <dbReference type="Proteomes" id="UP000887159"/>
    </source>
</evidence>
<protein>
    <submittedName>
        <fullName evidence="1">Uncharacterized protein</fullName>
    </submittedName>
</protein>
<dbReference type="Proteomes" id="UP000887159">
    <property type="component" value="Unassembled WGS sequence"/>
</dbReference>